<feature type="transmembrane region" description="Helical" evidence="7">
    <location>
        <begin position="284"/>
        <end position="308"/>
    </location>
</feature>
<feature type="transmembrane region" description="Helical" evidence="7">
    <location>
        <begin position="404"/>
        <end position="425"/>
    </location>
</feature>
<dbReference type="InterPro" id="IPR051328">
    <property type="entry name" value="T7SS_ABC-Transporter"/>
</dbReference>
<dbReference type="Proteomes" id="UP000233766">
    <property type="component" value="Unassembled WGS sequence"/>
</dbReference>
<reference evidence="9 10" key="1">
    <citation type="submission" date="2017-12" db="EMBL/GenBank/DDBJ databases">
        <title>Sequencing the genomes of 1000 Actinobacteria strains.</title>
        <authorList>
            <person name="Klenk H.-P."/>
        </authorList>
    </citation>
    <scope>NUCLEOTIDE SEQUENCE [LARGE SCALE GENOMIC DNA]</scope>
    <source>
        <strain evidence="9 10">DSM 44489</strain>
    </source>
</reference>
<sequence length="443" mass="46460">MGATSAPTPTDAPATGPSPLRLRWIIPVVVVTVFTSLLGLMYLAYVAKPDQNLRNYPIAVVNNDVGDTIGAPGDTTTVNFGAQVLDAVIANTPGETFDLRVLGINAAQQQMRDGQVYGLLVIPSDFSKRLGNLGLGSVQPGDIPRPTITMQTNPRLGPFSTSISTRFADRTIETANTAIGRQLTDRVQQQLGGADQLSVATRLTLAEPVQPVIDVFHGTPEGSGQGLTAFFYALTILLGGMTGAMTIHAVIDSMLGFAPTEYGPYFSHAPTSRLSRLRTLVIKWAVMMGAAALTAGGLLAITSALGIHVDQPLELLLYSAFAMTAVGVTALTIMAAVGSVGVLVNIIVFVILGMPSAGGTIPVEATPRFIGALAEFEPLRQVYLAIRSLMYFDGHAAAGMGRGFWMTVLGLAIGVISGVLITGYYDRKGLTRTSSPAAELVAA</sequence>
<comment type="subcellular location">
    <subcellularLocation>
        <location evidence="1">Cell membrane</location>
        <topology evidence="1">Multi-pass membrane protein</topology>
    </subcellularLocation>
</comment>
<evidence type="ECO:0000256" key="4">
    <source>
        <dbReference type="ARBA" id="ARBA00022692"/>
    </source>
</evidence>
<name>A0A2N3WXH1_9NOCA</name>
<dbReference type="GO" id="GO:0140359">
    <property type="term" value="F:ABC-type transporter activity"/>
    <property type="evidence" value="ECO:0007669"/>
    <property type="project" value="InterPro"/>
</dbReference>
<evidence type="ECO:0000256" key="3">
    <source>
        <dbReference type="ARBA" id="ARBA00022475"/>
    </source>
</evidence>
<dbReference type="RefSeq" id="WP_101462992.1">
    <property type="nucleotide sequence ID" value="NZ_PJMW01000001.1"/>
</dbReference>
<comment type="similarity">
    <text evidence="2">Belongs to the ABC-2 integral membrane protein family.</text>
</comment>
<dbReference type="Pfam" id="PF12698">
    <property type="entry name" value="ABC2_membrane_3"/>
    <property type="match status" value="1"/>
</dbReference>
<feature type="domain" description="ABC-2 type transporter transmembrane" evidence="8">
    <location>
        <begin position="29"/>
        <end position="412"/>
    </location>
</feature>
<feature type="transmembrane region" description="Helical" evidence="7">
    <location>
        <begin position="24"/>
        <end position="45"/>
    </location>
</feature>
<evidence type="ECO:0000313" key="9">
    <source>
        <dbReference type="EMBL" id="PKV98550.1"/>
    </source>
</evidence>
<dbReference type="EMBL" id="PJMW01000001">
    <property type="protein sequence ID" value="PKV98550.1"/>
    <property type="molecule type" value="Genomic_DNA"/>
</dbReference>
<evidence type="ECO:0000259" key="8">
    <source>
        <dbReference type="Pfam" id="PF12698"/>
    </source>
</evidence>
<evidence type="ECO:0000256" key="5">
    <source>
        <dbReference type="ARBA" id="ARBA00022989"/>
    </source>
</evidence>
<keyword evidence="10" id="KW-1185">Reference proteome</keyword>
<proteinExistence type="inferred from homology"/>
<evidence type="ECO:0000313" key="10">
    <source>
        <dbReference type="Proteomes" id="UP000233766"/>
    </source>
</evidence>
<protein>
    <submittedName>
        <fullName evidence="9">YhgE/Pip-like protein</fullName>
    </submittedName>
</protein>
<gene>
    <name evidence="9" type="ORF">ATK86_0571</name>
</gene>
<dbReference type="GO" id="GO:0005886">
    <property type="term" value="C:plasma membrane"/>
    <property type="evidence" value="ECO:0007669"/>
    <property type="project" value="UniProtKB-SubCell"/>
</dbReference>
<dbReference type="OrthoDB" id="4571363at2"/>
<evidence type="ECO:0000256" key="6">
    <source>
        <dbReference type="ARBA" id="ARBA00023136"/>
    </source>
</evidence>
<feature type="transmembrane region" description="Helical" evidence="7">
    <location>
        <begin position="342"/>
        <end position="361"/>
    </location>
</feature>
<dbReference type="PANTHER" id="PTHR43077">
    <property type="entry name" value="TRANSPORT PERMEASE YVFS-RELATED"/>
    <property type="match status" value="1"/>
</dbReference>
<evidence type="ECO:0000256" key="1">
    <source>
        <dbReference type="ARBA" id="ARBA00004651"/>
    </source>
</evidence>
<comment type="caution">
    <text evidence="9">The sequence shown here is derived from an EMBL/GenBank/DDBJ whole genome shotgun (WGS) entry which is preliminary data.</text>
</comment>
<dbReference type="InterPro" id="IPR013525">
    <property type="entry name" value="ABC2_TM"/>
</dbReference>
<dbReference type="Gene3D" id="3.40.1710.10">
    <property type="entry name" value="abc type-2 transporter like domain"/>
    <property type="match status" value="1"/>
</dbReference>
<feature type="transmembrane region" description="Helical" evidence="7">
    <location>
        <begin position="229"/>
        <end position="251"/>
    </location>
</feature>
<dbReference type="PANTHER" id="PTHR43077:SF8">
    <property type="entry name" value="DOXORUBICIN RESISTANCE ABC TRANSPORTER PERMEASE PROTEIN DRRB"/>
    <property type="match status" value="1"/>
</dbReference>
<accession>A0A2N3WXH1</accession>
<keyword evidence="6 7" id="KW-0472">Membrane</keyword>
<dbReference type="AlphaFoldDB" id="A0A2N3WXH1"/>
<keyword evidence="3" id="KW-1003">Cell membrane</keyword>
<keyword evidence="5 7" id="KW-1133">Transmembrane helix</keyword>
<organism evidence="9 10">
    <name type="scientific">Nocardia fluminea</name>
    <dbReference type="NCBI Taxonomy" id="134984"/>
    <lineage>
        <taxon>Bacteria</taxon>
        <taxon>Bacillati</taxon>
        <taxon>Actinomycetota</taxon>
        <taxon>Actinomycetes</taxon>
        <taxon>Mycobacteriales</taxon>
        <taxon>Nocardiaceae</taxon>
        <taxon>Nocardia</taxon>
    </lineage>
</organism>
<feature type="transmembrane region" description="Helical" evidence="7">
    <location>
        <begin position="315"/>
        <end position="336"/>
    </location>
</feature>
<keyword evidence="4 7" id="KW-0812">Transmembrane</keyword>
<evidence type="ECO:0000256" key="2">
    <source>
        <dbReference type="ARBA" id="ARBA00007783"/>
    </source>
</evidence>
<evidence type="ECO:0000256" key="7">
    <source>
        <dbReference type="SAM" id="Phobius"/>
    </source>
</evidence>